<name>A0AAN7BNU4_9PEZI</name>
<dbReference type="PANTHER" id="PTHR13495:SF0">
    <property type="entry name" value="PSME3-INTERACTING PROTEIN"/>
    <property type="match status" value="1"/>
</dbReference>
<feature type="compositionally biased region" description="Low complexity" evidence="3">
    <location>
        <begin position="19"/>
        <end position="39"/>
    </location>
</feature>
<feature type="compositionally biased region" description="Low complexity" evidence="3">
    <location>
        <begin position="220"/>
        <end position="234"/>
    </location>
</feature>
<evidence type="ECO:0000313" key="5">
    <source>
        <dbReference type="EMBL" id="KAK4226720.1"/>
    </source>
</evidence>
<accession>A0AAN7BNU4</accession>
<organism evidence="5 6">
    <name type="scientific">Podospora fimiseda</name>
    <dbReference type="NCBI Taxonomy" id="252190"/>
    <lineage>
        <taxon>Eukaryota</taxon>
        <taxon>Fungi</taxon>
        <taxon>Dikarya</taxon>
        <taxon>Ascomycota</taxon>
        <taxon>Pezizomycotina</taxon>
        <taxon>Sordariomycetes</taxon>
        <taxon>Sordariomycetidae</taxon>
        <taxon>Sordariales</taxon>
        <taxon>Podosporaceae</taxon>
        <taxon>Podospora</taxon>
    </lineage>
</organism>
<feature type="region of interest" description="Disordered" evidence="3">
    <location>
        <begin position="163"/>
        <end position="253"/>
    </location>
</feature>
<dbReference type="AlphaFoldDB" id="A0AAN7BNU4"/>
<evidence type="ECO:0000256" key="3">
    <source>
        <dbReference type="SAM" id="MobiDB-lite"/>
    </source>
</evidence>
<reference evidence="5" key="2">
    <citation type="submission" date="2023-05" db="EMBL/GenBank/DDBJ databases">
        <authorList>
            <consortium name="Lawrence Berkeley National Laboratory"/>
            <person name="Steindorff A."/>
            <person name="Hensen N."/>
            <person name="Bonometti L."/>
            <person name="Westerberg I."/>
            <person name="Brannstrom I.O."/>
            <person name="Guillou S."/>
            <person name="Cros-Aarteil S."/>
            <person name="Calhoun S."/>
            <person name="Haridas S."/>
            <person name="Kuo A."/>
            <person name="Mondo S."/>
            <person name="Pangilinan J."/>
            <person name="Riley R."/>
            <person name="Labutti K."/>
            <person name="Andreopoulos B."/>
            <person name="Lipzen A."/>
            <person name="Chen C."/>
            <person name="Yanf M."/>
            <person name="Daum C."/>
            <person name="Ng V."/>
            <person name="Clum A."/>
            <person name="Ohm R."/>
            <person name="Martin F."/>
            <person name="Silar P."/>
            <person name="Natvig D."/>
            <person name="Lalanne C."/>
            <person name="Gautier V."/>
            <person name="Ament-Velasquez S.L."/>
            <person name="Kruys A."/>
            <person name="Hutchinson M.I."/>
            <person name="Powell A.J."/>
            <person name="Barry K."/>
            <person name="Miller A.N."/>
            <person name="Grigoriev I.V."/>
            <person name="Debuchy R."/>
            <person name="Gladieux P."/>
            <person name="Thoren M.H."/>
            <person name="Johannesson H."/>
        </authorList>
    </citation>
    <scope>NUCLEOTIDE SEQUENCE</scope>
    <source>
        <strain evidence="5">CBS 990.96</strain>
    </source>
</reference>
<dbReference type="Proteomes" id="UP001301958">
    <property type="component" value="Unassembled WGS sequence"/>
</dbReference>
<keyword evidence="6" id="KW-1185">Reference proteome</keyword>
<evidence type="ECO:0000256" key="1">
    <source>
        <dbReference type="ARBA" id="ARBA00004123"/>
    </source>
</evidence>
<feature type="compositionally biased region" description="Basic and acidic residues" evidence="3">
    <location>
        <begin position="49"/>
        <end position="60"/>
    </location>
</feature>
<sequence length="253" mass="27478">MSRFISAGAIDATTGEAITSSSSSVPTSSSTPSTDPKSSAWAAVTAQLETERKQREEARIKAASGQQEKSLYEVLQANKAAKQAAFEEASKLKNQFRALDEDEIEFLDEIEMRKREEEERRRKEVEEGLERLRRGKLKEEGEEYDGEEVEGLGDVTGVSFEVLGRKRGKGNGGEKGDRKRVKGLGFGVKRRVEGEEKSEVKGEEKGGEVKKGGVKEGESKASVSPPKPVKAPVVESKKPVGGGLLVDYGSDSD</sequence>
<evidence type="ECO:0000259" key="4">
    <source>
        <dbReference type="Pfam" id="PF10187"/>
    </source>
</evidence>
<protein>
    <submittedName>
        <fullName evidence="5">N-terminal domain of NEFA-interacting nuclear protein NIP30-domain-containing protein</fullName>
    </submittedName>
</protein>
<comment type="subcellular location">
    <subcellularLocation>
        <location evidence="1">Nucleus</location>
    </subcellularLocation>
</comment>
<keyword evidence="2" id="KW-0539">Nucleus</keyword>
<evidence type="ECO:0000256" key="2">
    <source>
        <dbReference type="ARBA" id="ARBA00023242"/>
    </source>
</evidence>
<gene>
    <name evidence="5" type="ORF">QBC38DRAFT_528188</name>
</gene>
<dbReference type="Pfam" id="PF10187">
    <property type="entry name" value="FAM192A_Fyv6_N"/>
    <property type="match status" value="1"/>
</dbReference>
<dbReference type="GO" id="GO:0005634">
    <property type="term" value="C:nucleus"/>
    <property type="evidence" value="ECO:0007669"/>
    <property type="project" value="UniProtKB-SubCell"/>
</dbReference>
<reference evidence="5" key="1">
    <citation type="journal article" date="2023" name="Mol. Phylogenet. Evol.">
        <title>Genome-scale phylogeny and comparative genomics of the fungal order Sordariales.</title>
        <authorList>
            <person name="Hensen N."/>
            <person name="Bonometti L."/>
            <person name="Westerberg I."/>
            <person name="Brannstrom I.O."/>
            <person name="Guillou S."/>
            <person name="Cros-Aarteil S."/>
            <person name="Calhoun S."/>
            <person name="Haridas S."/>
            <person name="Kuo A."/>
            <person name="Mondo S."/>
            <person name="Pangilinan J."/>
            <person name="Riley R."/>
            <person name="LaButti K."/>
            <person name="Andreopoulos B."/>
            <person name="Lipzen A."/>
            <person name="Chen C."/>
            <person name="Yan M."/>
            <person name="Daum C."/>
            <person name="Ng V."/>
            <person name="Clum A."/>
            <person name="Steindorff A."/>
            <person name="Ohm R.A."/>
            <person name="Martin F."/>
            <person name="Silar P."/>
            <person name="Natvig D.O."/>
            <person name="Lalanne C."/>
            <person name="Gautier V."/>
            <person name="Ament-Velasquez S.L."/>
            <person name="Kruys A."/>
            <person name="Hutchinson M.I."/>
            <person name="Powell A.J."/>
            <person name="Barry K."/>
            <person name="Miller A.N."/>
            <person name="Grigoriev I.V."/>
            <person name="Debuchy R."/>
            <person name="Gladieux P."/>
            <person name="Hiltunen Thoren M."/>
            <person name="Johannesson H."/>
        </authorList>
    </citation>
    <scope>NUCLEOTIDE SEQUENCE</scope>
    <source>
        <strain evidence="5">CBS 990.96</strain>
    </source>
</reference>
<feature type="region of interest" description="Disordered" evidence="3">
    <location>
        <begin position="1"/>
        <end position="68"/>
    </location>
</feature>
<dbReference type="PANTHER" id="PTHR13495">
    <property type="entry name" value="NEFA-INTERACTING NUCLEAR PROTEIN NIP30"/>
    <property type="match status" value="1"/>
</dbReference>
<evidence type="ECO:0000313" key="6">
    <source>
        <dbReference type="Proteomes" id="UP001301958"/>
    </source>
</evidence>
<dbReference type="EMBL" id="MU865343">
    <property type="protein sequence ID" value="KAK4226720.1"/>
    <property type="molecule type" value="Genomic_DNA"/>
</dbReference>
<feature type="compositionally biased region" description="Basic and acidic residues" evidence="3">
    <location>
        <begin position="190"/>
        <end position="219"/>
    </location>
</feature>
<proteinExistence type="predicted"/>
<dbReference type="InterPro" id="IPR039845">
    <property type="entry name" value="FAM192A"/>
</dbReference>
<comment type="caution">
    <text evidence="5">The sequence shown here is derived from an EMBL/GenBank/DDBJ whole genome shotgun (WGS) entry which is preliminary data.</text>
</comment>
<feature type="domain" description="FAM192A/Fyv6 N-terminal" evidence="4">
    <location>
        <begin position="32"/>
        <end position="133"/>
    </location>
</feature>
<dbReference type="InterPro" id="IPR019331">
    <property type="entry name" value="FAM192A/Fyv6_N"/>
</dbReference>